<dbReference type="EMBL" id="SBIQ01000232">
    <property type="protein sequence ID" value="KAF7682531.1"/>
    <property type="molecule type" value="Genomic_DNA"/>
</dbReference>
<reference evidence="2 3" key="1">
    <citation type="submission" date="2019-01" db="EMBL/GenBank/DDBJ databases">
        <title>Genomes sequencing and comparative genomics of infectious freshwater microsporidia, Cucumispora dikerogammari and Thelohania contejeani.</title>
        <authorList>
            <person name="Cormier A."/>
            <person name="Giraud I."/>
            <person name="Wattier R."/>
            <person name="Teixeira M."/>
            <person name="Grandjean F."/>
            <person name="Rigaud T."/>
            <person name="Cordaux R."/>
        </authorList>
    </citation>
    <scope>NUCLEOTIDE SEQUENCE [LARGE SCALE GENOMIC DNA]</scope>
    <source>
        <strain evidence="2">T1</strain>
        <tissue evidence="2">Spores</tissue>
    </source>
</reference>
<dbReference type="Gene3D" id="3.60.10.10">
    <property type="entry name" value="Endonuclease/exonuclease/phosphatase"/>
    <property type="match status" value="1"/>
</dbReference>
<accession>A0ABQ7HWJ5</accession>
<evidence type="ECO:0000313" key="2">
    <source>
        <dbReference type="EMBL" id="KAF7682531.1"/>
    </source>
</evidence>
<feature type="compositionally biased region" description="Polar residues" evidence="1">
    <location>
        <begin position="17"/>
        <end position="35"/>
    </location>
</feature>
<feature type="region of interest" description="Disordered" evidence="1">
    <location>
        <begin position="17"/>
        <end position="72"/>
    </location>
</feature>
<keyword evidence="3" id="KW-1185">Reference proteome</keyword>
<evidence type="ECO:0000256" key="1">
    <source>
        <dbReference type="SAM" id="MobiDB-lite"/>
    </source>
</evidence>
<evidence type="ECO:0000313" key="3">
    <source>
        <dbReference type="Proteomes" id="UP001516464"/>
    </source>
</evidence>
<dbReference type="SUPFAM" id="SSF56219">
    <property type="entry name" value="DNase I-like"/>
    <property type="match status" value="1"/>
</dbReference>
<sequence>MFLIFGILLASEKNETNPIQNRFPSRTTNSNNNKTQNEKPKNETFGSKDKPYTNKLDDSNTPWNAKQQENKKENTINITLEKEKNEQVPKTRGIYYGSIWDPILDTGKMVTDQKRKIKLIDHYFESHTPENLPEIKTFGDLSLLTANLYKKVPEKTENEIITNSITKIIDNIHPTIFGLQGVSSYLLDKIKDTILKSDHYKITSFDKHAIDSITGQELYLPIIYDEKFVRILKSGYFETNGKKKTLYGSWIKVKDTRMNFQYTVINVDMVSTFTDVISAEIANIVSDITGDKEISNNPVLLVGGIGTVPINLKNLIKENKFINLLEKDKNNAGFSKSTVKDVEGPQRDFIILRDSKNVLELNYARILRNTPHLSDHLLVHAILSIKTEDK</sequence>
<comment type="caution">
    <text evidence="2">The sequence shown here is derived from an EMBL/GenBank/DDBJ whole genome shotgun (WGS) entry which is preliminary data.</text>
</comment>
<dbReference type="Proteomes" id="UP001516464">
    <property type="component" value="Unassembled WGS sequence"/>
</dbReference>
<feature type="compositionally biased region" description="Basic and acidic residues" evidence="1">
    <location>
        <begin position="36"/>
        <end position="58"/>
    </location>
</feature>
<name>A0ABQ7HWJ5_9MICR</name>
<organism evidence="2 3">
    <name type="scientific">Astathelohania contejeani</name>
    <dbReference type="NCBI Taxonomy" id="164912"/>
    <lineage>
        <taxon>Eukaryota</taxon>
        <taxon>Fungi</taxon>
        <taxon>Fungi incertae sedis</taxon>
        <taxon>Microsporidia</taxon>
        <taxon>Astathelohaniidae</taxon>
        <taxon>Astathelohania</taxon>
    </lineage>
</organism>
<proteinExistence type="predicted"/>
<protein>
    <submittedName>
        <fullName evidence="2">Uncharacterized protein</fullName>
    </submittedName>
</protein>
<dbReference type="InterPro" id="IPR036691">
    <property type="entry name" value="Endo/exonu/phosph_ase_sf"/>
</dbReference>
<gene>
    <name evidence="2" type="ORF">TCON_2245</name>
</gene>